<comment type="caution">
    <text evidence="4">The sequence shown here is derived from an EMBL/GenBank/DDBJ whole genome shotgun (WGS) entry which is preliminary data.</text>
</comment>
<dbReference type="PROSITE" id="PS51724">
    <property type="entry name" value="SPOR"/>
    <property type="match status" value="1"/>
</dbReference>
<name>A0ABQ4TYN6_9HYPH</name>
<dbReference type="InterPro" id="IPR036680">
    <property type="entry name" value="SPOR-like_sf"/>
</dbReference>
<dbReference type="RefSeq" id="WP_238181742.1">
    <property type="nucleotide sequence ID" value="NZ_BPRB01000063.1"/>
</dbReference>
<keyword evidence="5" id="KW-1185">Reference proteome</keyword>
<reference evidence="4" key="1">
    <citation type="journal article" date="2021" name="Front. Microbiol.">
        <title>Comprehensive Comparative Genomics and Phenotyping of Methylobacterium Species.</title>
        <authorList>
            <person name="Alessa O."/>
            <person name="Ogura Y."/>
            <person name="Fujitani Y."/>
            <person name="Takami H."/>
            <person name="Hayashi T."/>
            <person name="Sahin N."/>
            <person name="Tani A."/>
        </authorList>
    </citation>
    <scope>NUCLEOTIDE SEQUENCE</scope>
    <source>
        <strain evidence="4">DSM 23632</strain>
    </source>
</reference>
<feature type="region of interest" description="Disordered" evidence="1">
    <location>
        <begin position="294"/>
        <end position="362"/>
    </location>
</feature>
<evidence type="ECO:0000256" key="1">
    <source>
        <dbReference type="SAM" id="MobiDB-lite"/>
    </source>
</evidence>
<feature type="compositionally biased region" description="Low complexity" evidence="1">
    <location>
        <begin position="63"/>
        <end position="75"/>
    </location>
</feature>
<sequence>MTNASRAPVDLEAFARDLQHSAAAASPQPTGKGDPLAELARIVGQDDPFRALLAARDARHATDAAQQAAAGQQAGHDPRGRIEPSFAPEAAPRPTPADAFDQYLASVEHDYAADPAHAEPEQAAEPEVYDGRALKRVKPRRRLATVGAGVAVVVVAVTGALTWKGLHHGGSGGVPIVQADTSPLKVAPKVADGVEIPDQNRQIYEPKVKDSQIRIVNREEQPLDVAQAARSAQGNAQGSAQTGSQTGSVTPGSAPLDAFGEPRRVRTVAVKPESPPAAAQRDAAVEPVIPSAIPTMTLPSDEAPAPRSRSIRQASATPQMPAQAAPVQPAPTQTASVQPAPSAERTPVAAAPAPVRPKAPQRVASIAPDVTSPVESPATTAATATASTVSDAAVGGFSVQLGVRNSARDAQAAFREMQGKYGQLAGKPELIRQAEVNGKTIFRVRVGPLAKAEATSLCSALQGAGGQCFVAKN</sequence>
<keyword evidence="2" id="KW-1133">Transmembrane helix</keyword>
<feature type="compositionally biased region" description="Low complexity" evidence="1">
    <location>
        <begin position="313"/>
        <end position="335"/>
    </location>
</feature>
<dbReference type="EMBL" id="BPRB01000063">
    <property type="protein sequence ID" value="GJE59152.1"/>
    <property type="molecule type" value="Genomic_DNA"/>
</dbReference>
<keyword evidence="2" id="KW-0812">Transmembrane</keyword>
<evidence type="ECO:0000313" key="5">
    <source>
        <dbReference type="Proteomes" id="UP001055057"/>
    </source>
</evidence>
<dbReference type="Pfam" id="PF05036">
    <property type="entry name" value="SPOR"/>
    <property type="match status" value="1"/>
</dbReference>
<keyword evidence="2" id="KW-0472">Membrane</keyword>
<evidence type="ECO:0000259" key="3">
    <source>
        <dbReference type="PROSITE" id="PS51724"/>
    </source>
</evidence>
<reference evidence="4" key="2">
    <citation type="submission" date="2021-08" db="EMBL/GenBank/DDBJ databases">
        <authorList>
            <person name="Tani A."/>
            <person name="Ola A."/>
            <person name="Ogura Y."/>
            <person name="Katsura K."/>
            <person name="Hayashi T."/>
        </authorList>
    </citation>
    <scope>NUCLEOTIDE SEQUENCE</scope>
    <source>
        <strain evidence="4">DSM 23632</strain>
    </source>
</reference>
<feature type="compositionally biased region" description="Polar residues" evidence="1">
    <location>
        <begin position="230"/>
        <end position="251"/>
    </location>
</feature>
<evidence type="ECO:0000256" key="2">
    <source>
        <dbReference type="SAM" id="Phobius"/>
    </source>
</evidence>
<feature type="region of interest" description="Disordered" evidence="1">
    <location>
        <begin position="18"/>
        <end position="41"/>
    </location>
</feature>
<feature type="transmembrane region" description="Helical" evidence="2">
    <location>
        <begin position="143"/>
        <end position="163"/>
    </location>
</feature>
<gene>
    <name evidence="4" type="ORF">MPOCJGCO_1240</name>
</gene>
<dbReference type="SUPFAM" id="SSF110997">
    <property type="entry name" value="Sporulation related repeat"/>
    <property type="match status" value="1"/>
</dbReference>
<accession>A0ABQ4TYN6</accession>
<feature type="region of interest" description="Disordered" evidence="1">
    <location>
        <begin position="268"/>
        <end position="287"/>
    </location>
</feature>
<proteinExistence type="predicted"/>
<dbReference type="InterPro" id="IPR007730">
    <property type="entry name" value="SPOR-like_dom"/>
</dbReference>
<organism evidence="4 5">
    <name type="scientific">Methylobacterium trifolii</name>
    <dbReference type="NCBI Taxonomy" id="1003092"/>
    <lineage>
        <taxon>Bacteria</taxon>
        <taxon>Pseudomonadati</taxon>
        <taxon>Pseudomonadota</taxon>
        <taxon>Alphaproteobacteria</taxon>
        <taxon>Hyphomicrobiales</taxon>
        <taxon>Methylobacteriaceae</taxon>
        <taxon>Methylobacterium</taxon>
    </lineage>
</organism>
<feature type="region of interest" description="Disordered" evidence="1">
    <location>
        <begin position="58"/>
        <end position="97"/>
    </location>
</feature>
<protein>
    <recommendedName>
        <fullName evidence="3">SPOR domain-containing protein</fullName>
    </recommendedName>
</protein>
<feature type="domain" description="SPOR" evidence="3">
    <location>
        <begin position="391"/>
        <end position="473"/>
    </location>
</feature>
<dbReference type="Proteomes" id="UP001055057">
    <property type="component" value="Unassembled WGS sequence"/>
</dbReference>
<evidence type="ECO:0000313" key="4">
    <source>
        <dbReference type="EMBL" id="GJE59152.1"/>
    </source>
</evidence>
<dbReference type="Gene3D" id="3.30.70.1070">
    <property type="entry name" value="Sporulation related repeat"/>
    <property type="match status" value="1"/>
</dbReference>
<feature type="compositionally biased region" description="Low complexity" evidence="1">
    <location>
        <begin position="343"/>
        <end position="362"/>
    </location>
</feature>
<feature type="region of interest" description="Disordered" evidence="1">
    <location>
        <begin position="225"/>
        <end position="262"/>
    </location>
</feature>